<organism evidence="1 2">
    <name type="scientific">Huiozyma naganishii (strain ATCC MYA-139 / BCRC 22969 / CBS 8797 / KCTC 17520 / NBRC 10181 / NCYC 3082 / Yp74L-3)</name>
    <name type="common">Yeast</name>
    <name type="synonym">Kazachstania naganishii</name>
    <dbReference type="NCBI Taxonomy" id="1071383"/>
    <lineage>
        <taxon>Eukaryota</taxon>
        <taxon>Fungi</taxon>
        <taxon>Dikarya</taxon>
        <taxon>Ascomycota</taxon>
        <taxon>Saccharomycotina</taxon>
        <taxon>Saccharomycetes</taxon>
        <taxon>Saccharomycetales</taxon>
        <taxon>Saccharomycetaceae</taxon>
        <taxon>Huiozyma</taxon>
    </lineage>
</organism>
<dbReference type="GO" id="GO:0034044">
    <property type="term" value="C:exomer complex"/>
    <property type="evidence" value="ECO:0007669"/>
    <property type="project" value="EnsemblFungi"/>
</dbReference>
<dbReference type="GeneID" id="34524267"/>
<proteinExistence type="predicted"/>
<dbReference type="Pfam" id="PF09295">
    <property type="entry name" value="ChAPs"/>
    <property type="match status" value="2"/>
</dbReference>
<dbReference type="GO" id="GO:0006893">
    <property type="term" value="P:Golgi to plasma membrane transport"/>
    <property type="evidence" value="ECO:0007669"/>
    <property type="project" value="EnsemblFungi"/>
</dbReference>
<dbReference type="eggNOG" id="ENOG502QRF3">
    <property type="taxonomic scope" value="Eukaryota"/>
</dbReference>
<dbReference type="KEGG" id="kng:KNAG_0B01740"/>
<dbReference type="STRING" id="1071383.J7RUT1"/>
<evidence type="ECO:0000313" key="1">
    <source>
        <dbReference type="EMBL" id="CCK68617.1"/>
    </source>
</evidence>
<evidence type="ECO:0000313" key="2">
    <source>
        <dbReference type="Proteomes" id="UP000006310"/>
    </source>
</evidence>
<accession>J7RUT1</accession>
<dbReference type="EMBL" id="HE978315">
    <property type="protein sequence ID" value="CCK68617.1"/>
    <property type="molecule type" value="Genomic_DNA"/>
</dbReference>
<dbReference type="Gene3D" id="1.25.40.10">
    <property type="entry name" value="Tetratricopeptide repeat domain"/>
    <property type="match status" value="1"/>
</dbReference>
<dbReference type="InterPro" id="IPR011990">
    <property type="entry name" value="TPR-like_helical_dom_sf"/>
</dbReference>
<sequence>MRKFFKSSKSEKSGGSVASLVGQKSALDLINNDKRSKDNTTDVTIQAFTEFPRILERRFGESLGYRMKMLSNFTRLNKVGLGPPDLVHITLYDKFHRNEIGEYFYVTGVDVSAESTPIALLKMLKLNRKSKSTGQENNVSTYCSLNIFSHCDLRIRYEADSNTYQVKVVDCMSGVDKGALTEQLWEEAFVSCCLRSITFNYDKERKLPGLMEFPLGIHSTSDNLPRKVIEILCKFLPRCLESGWDSTTSLNCNLLHNYLTQSLLQYISIAPRLTQFAFDLLRNLCEVDLENAIYYKVAKIAILFQQDENDVEFVSLLNTTLASLFPLLDTLEKKDAKMFQTLSTISDLLNLQIRFLLARGDFALALPLAIKSTEVSLDSFESWHLLAMCYMEIEEYEKALLAINCMPNLPVTDKIKKRYYCERALYDYYQRPLGNKDNRNVSLDSNEFNLVSNTMEGKKDEDVKKIIFGRLIMPNESRRGYIERIWGDICLQLGPIYGLHSCNLINFVSRHEIESVHDIKLLRRNNAMRQYSLPQQRVYALLMELKKRIGWNNLLELRAGIFIMDNEYRNDNSLNSYGYGRNKDVPSYIRRKRVCERWLDQLFLDTYQDLLISNEAVLDNADVKFNGLEWELLGLTMMRVGNWSDAVACLRTSVTARFDPISAEKILKLYLDSRNPYLQTCDPVHLDPDLVIDLLVQKISYDCRFYDGFQMANLQVLFELSQVLGTEAIRNRVAMLPFAAEGIIQLVDSMLAHVAQPLDHQPLAS</sequence>
<name>J7RUT1_HUIN7</name>
<dbReference type="RefSeq" id="XP_022462863.1">
    <property type="nucleotide sequence ID" value="XM_022611456.1"/>
</dbReference>
<dbReference type="SUPFAM" id="SSF48452">
    <property type="entry name" value="TPR-like"/>
    <property type="match status" value="1"/>
</dbReference>
<dbReference type="GO" id="GO:0006031">
    <property type="term" value="P:chitin biosynthetic process"/>
    <property type="evidence" value="ECO:0007669"/>
    <property type="project" value="EnsemblFungi"/>
</dbReference>
<dbReference type="AlphaFoldDB" id="J7RUT1"/>
<dbReference type="HOGENOM" id="CLU_019711_0_0_1"/>
<protein>
    <submittedName>
        <fullName evidence="1">Uncharacterized protein</fullName>
    </submittedName>
</protein>
<dbReference type="PANTHER" id="PTHR31975">
    <property type="entry name" value="BUD SITE SELECTION PROTEIN 7-RELATED"/>
    <property type="match status" value="1"/>
</dbReference>
<dbReference type="OMA" id="SCNLINF"/>
<gene>
    <name evidence="1" type="primary">KNAG0B01740</name>
    <name evidence="1" type="ordered locus">KNAG_0B01740</name>
</gene>
<dbReference type="Proteomes" id="UP000006310">
    <property type="component" value="Chromosome 2"/>
</dbReference>
<dbReference type="PANTHER" id="PTHR31975:SF2">
    <property type="entry name" value="CHITIN BIOSYNTHESIS PROTEIN CHS6-RELATED"/>
    <property type="match status" value="1"/>
</dbReference>
<reference evidence="1 2" key="1">
    <citation type="journal article" date="2011" name="Proc. Natl. Acad. Sci. U.S.A.">
        <title>Evolutionary erosion of yeast sex chromosomes by mating-type switching accidents.</title>
        <authorList>
            <person name="Gordon J.L."/>
            <person name="Armisen D."/>
            <person name="Proux-Wera E."/>
            <person name="Oheigeartaigh S.S."/>
            <person name="Byrne K.P."/>
            <person name="Wolfe K.H."/>
        </authorList>
    </citation>
    <scope>NUCLEOTIDE SEQUENCE [LARGE SCALE GENOMIC DNA]</scope>
    <source>
        <strain evidence="2">ATCC MYA-139 / BCRC 22969 / CBS 8797 / CCRC 22969 / KCTC 17520 / NBRC 10181 / NCYC 3082</strain>
    </source>
</reference>
<reference evidence="2" key="2">
    <citation type="submission" date="2012-08" db="EMBL/GenBank/DDBJ databases">
        <title>Genome sequence of Kazachstania naganishii.</title>
        <authorList>
            <person name="Gordon J.L."/>
            <person name="Armisen D."/>
            <person name="Proux-Wera E."/>
            <person name="OhEigeartaigh S.S."/>
            <person name="Byrne K.P."/>
            <person name="Wolfe K.H."/>
        </authorList>
    </citation>
    <scope>NUCLEOTIDE SEQUENCE [LARGE SCALE GENOMIC DNA]</scope>
    <source>
        <strain evidence="2">ATCC MYA-139 / BCRC 22969 / CBS 8797 / CCRC 22969 / KCTC 17520 / NBRC 10181 / NCYC 3082</strain>
    </source>
</reference>
<dbReference type="InterPro" id="IPR015374">
    <property type="entry name" value="ChAPs"/>
</dbReference>
<keyword evidence="2" id="KW-1185">Reference proteome</keyword>
<dbReference type="OrthoDB" id="434695at2759"/>